<evidence type="ECO:0000256" key="3">
    <source>
        <dbReference type="ARBA" id="ARBA00022692"/>
    </source>
</evidence>
<evidence type="ECO:0000256" key="2">
    <source>
        <dbReference type="ARBA" id="ARBA00006371"/>
    </source>
</evidence>
<dbReference type="InterPro" id="IPR010540">
    <property type="entry name" value="CmpB_TMEM229"/>
</dbReference>
<evidence type="ECO:0000256" key="4">
    <source>
        <dbReference type="ARBA" id="ARBA00022989"/>
    </source>
</evidence>
<dbReference type="PANTHER" id="PTHR31746:SF3">
    <property type="entry name" value="TRANSMEMBRANE PROTEIN 229B"/>
    <property type="match status" value="1"/>
</dbReference>
<evidence type="ECO:0000256" key="6">
    <source>
        <dbReference type="SAM" id="Phobius"/>
    </source>
</evidence>
<evidence type="ECO:0008006" key="9">
    <source>
        <dbReference type="Google" id="ProtNLM"/>
    </source>
</evidence>
<dbReference type="AlphaFoldDB" id="A0ABD0W0U3"/>
<feature type="transmembrane region" description="Helical" evidence="6">
    <location>
        <begin position="44"/>
        <end position="64"/>
    </location>
</feature>
<evidence type="ECO:0000313" key="7">
    <source>
        <dbReference type="EMBL" id="KAL0964354.1"/>
    </source>
</evidence>
<protein>
    <recommendedName>
        <fullName evidence="9">Transmembrane protein 229B</fullName>
    </recommendedName>
</protein>
<dbReference type="EMBL" id="JAGEUA010000010">
    <property type="protein sequence ID" value="KAL0964354.1"/>
    <property type="molecule type" value="Genomic_DNA"/>
</dbReference>
<gene>
    <name evidence="7" type="ORF">UPYG_G00322700</name>
</gene>
<comment type="caution">
    <text evidence="7">The sequence shown here is derived from an EMBL/GenBank/DDBJ whole genome shotgun (WGS) entry which is preliminary data.</text>
</comment>
<proteinExistence type="inferred from homology"/>
<dbReference type="GO" id="GO:0016020">
    <property type="term" value="C:membrane"/>
    <property type="evidence" value="ECO:0007669"/>
    <property type="project" value="UniProtKB-SubCell"/>
</dbReference>
<evidence type="ECO:0000313" key="8">
    <source>
        <dbReference type="Proteomes" id="UP001557470"/>
    </source>
</evidence>
<comment type="similarity">
    <text evidence="2">Belongs to the TMEM229 family.</text>
</comment>
<comment type="subcellular location">
    <subcellularLocation>
        <location evidence="1">Membrane</location>
        <topology evidence="1">Multi-pass membrane protein</topology>
    </subcellularLocation>
</comment>
<dbReference type="Pfam" id="PF06541">
    <property type="entry name" value="ABC_trans_CmpB"/>
    <property type="match status" value="1"/>
</dbReference>
<keyword evidence="8" id="KW-1185">Reference proteome</keyword>
<feature type="transmembrane region" description="Helical" evidence="6">
    <location>
        <begin position="142"/>
        <end position="163"/>
    </location>
</feature>
<keyword evidence="3 6" id="KW-0812">Transmembrane</keyword>
<accession>A0ABD0W0U3</accession>
<organism evidence="7 8">
    <name type="scientific">Umbra pygmaea</name>
    <name type="common">Eastern mudminnow</name>
    <dbReference type="NCBI Taxonomy" id="75934"/>
    <lineage>
        <taxon>Eukaryota</taxon>
        <taxon>Metazoa</taxon>
        <taxon>Chordata</taxon>
        <taxon>Craniata</taxon>
        <taxon>Vertebrata</taxon>
        <taxon>Euteleostomi</taxon>
        <taxon>Actinopterygii</taxon>
        <taxon>Neopterygii</taxon>
        <taxon>Teleostei</taxon>
        <taxon>Protacanthopterygii</taxon>
        <taxon>Esociformes</taxon>
        <taxon>Umbridae</taxon>
        <taxon>Umbra</taxon>
    </lineage>
</organism>
<reference evidence="7 8" key="1">
    <citation type="submission" date="2024-06" db="EMBL/GenBank/DDBJ databases">
        <authorList>
            <person name="Pan Q."/>
            <person name="Wen M."/>
            <person name="Jouanno E."/>
            <person name="Zahm M."/>
            <person name="Klopp C."/>
            <person name="Cabau C."/>
            <person name="Louis A."/>
            <person name="Berthelot C."/>
            <person name="Parey E."/>
            <person name="Roest Crollius H."/>
            <person name="Montfort J."/>
            <person name="Robinson-Rechavi M."/>
            <person name="Bouchez O."/>
            <person name="Lampietro C."/>
            <person name="Lopez Roques C."/>
            <person name="Donnadieu C."/>
            <person name="Postlethwait J."/>
            <person name="Bobe J."/>
            <person name="Verreycken H."/>
            <person name="Guiguen Y."/>
        </authorList>
    </citation>
    <scope>NUCLEOTIDE SEQUENCE [LARGE SCALE GENOMIC DNA]</scope>
    <source>
        <strain evidence="7">Up_M1</strain>
        <tissue evidence="7">Testis</tissue>
    </source>
</reference>
<keyword evidence="4 6" id="KW-1133">Transmembrane helix</keyword>
<dbReference type="PANTHER" id="PTHR31746">
    <property type="entry name" value="TRANSMEMBRANE PROTEIN 229 FAMILY MEMBER"/>
    <property type="match status" value="1"/>
</dbReference>
<dbReference type="Proteomes" id="UP001557470">
    <property type="component" value="Unassembled WGS sequence"/>
</dbReference>
<feature type="transmembrane region" description="Helical" evidence="6">
    <location>
        <begin position="106"/>
        <end position="130"/>
    </location>
</feature>
<sequence length="180" mass="20730">MASGSLHIRRVLGRKTLEAGDDKEASPESPEWATQHRLSPLTRLYVYALHGCLCEVGFTAVWEWCVTQDRRLLGHTSLWALPMYAFAMFLMEGLHDRLLTQRCPLLLRILVYTLFIYLWEFSWGLVLRLLGACPWDYAGFSYNLAGLVTLEYALPWALASLIAEQHVIKNTLRVRLYDLL</sequence>
<feature type="transmembrane region" description="Helical" evidence="6">
    <location>
        <begin position="76"/>
        <end position="94"/>
    </location>
</feature>
<evidence type="ECO:0000256" key="5">
    <source>
        <dbReference type="ARBA" id="ARBA00023136"/>
    </source>
</evidence>
<evidence type="ECO:0000256" key="1">
    <source>
        <dbReference type="ARBA" id="ARBA00004141"/>
    </source>
</evidence>
<keyword evidence="5 6" id="KW-0472">Membrane</keyword>
<name>A0ABD0W0U3_UMBPY</name>